<dbReference type="GO" id="GO:0016020">
    <property type="term" value="C:membrane"/>
    <property type="evidence" value="ECO:0007669"/>
    <property type="project" value="InterPro"/>
</dbReference>
<evidence type="ECO:0000256" key="4">
    <source>
        <dbReference type="SAM" id="Phobius"/>
    </source>
</evidence>
<proteinExistence type="predicted"/>
<evidence type="ECO:0000259" key="5">
    <source>
        <dbReference type="Pfam" id="PF07730"/>
    </source>
</evidence>
<dbReference type="Gene3D" id="3.30.565.10">
    <property type="entry name" value="Histidine kinase-like ATPase, C-terminal domain"/>
    <property type="match status" value="1"/>
</dbReference>
<protein>
    <recommendedName>
        <fullName evidence="5">Signal transduction histidine kinase subgroup 3 dimerisation and phosphoacceptor domain-containing protein</fullName>
    </recommendedName>
</protein>
<keyword evidence="2" id="KW-0418">Kinase</keyword>
<feature type="domain" description="Signal transduction histidine kinase subgroup 3 dimerisation and phosphoacceptor" evidence="5">
    <location>
        <begin position="204"/>
        <end position="265"/>
    </location>
</feature>
<dbReference type="PANTHER" id="PTHR24421">
    <property type="entry name" value="NITRATE/NITRITE SENSOR PROTEIN NARX-RELATED"/>
    <property type="match status" value="1"/>
</dbReference>
<accession>A0A7Y6IY44</accession>
<dbReference type="SUPFAM" id="SSF55874">
    <property type="entry name" value="ATPase domain of HSP90 chaperone/DNA topoisomerase II/histidine kinase"/>
    <property type="match status" value="1"/>
</dbReference>
<dbReference type="InterPro" id="IPR050482">
    <property type="entry name" value="Sensor_HK_TwoCompSys"/>
</dbReference>
<dbReference type="PANTHER" id="PTHR24421:SF63">
    <property type="entry name" value="SENSOR HISTIDINE KINASE DESK"/>
    <property type="match status" value="1"/>
</dbReference>
<evidence type="ECO:0000256" key="2">
    <source>
        <dbReference type="ARBA" id="ARBA00022777"/>
    </source>
</evidence>
<dbReference type="RefSeq" id="WP_175606007.1">
    <property type="nucleotide sequence ID" value="NZ_JABWGO010000017.1"/>
</dbReference>
<reference evidence="6 7" key="1">
    <citation type="submission" date="2020-06" db="EMBL/GenBank/DDBJ databases">
        <authorList>
            <person name="Chanama M."/>
        </authorList>
    </citation>
    <scope>NUCLEOTIDE SEQUENCE [LARGE SCALE GENOMIC DNA]</scope>
    <source>
        <strain evidence="6 7">TBRC6557</strain>
    </source>
</reference>
<name>A0A7Y6IY44_9ACTN</name>
<sequence length="400" mass="42097">MYGTGNGFASRMRSAVVTPLSPLLLGRVALTAGLAGVTAPVQVALSAGGLSAGPLPAGGAAAGGPGWALAGTAALMALLVVHARFLLGVLARREGGWWLVGAQAWLTYLPMPWYGAAWTPVCGLLSGALLVVAYRVRSPALVALAVACGPVLLWAPPGALDHIGWAVAAPALGLAEYAVVTLAVRAHWLAGARNDVIERAVALERRRFTRDLHDLVGHRLTALVLKAQLVERLVREGDPKAGIEAGETLELLRVLASDVRAVAHGAGHASLESELASARALLESVGVRCDVRVSCREMPGEVSEALVHVLREGVTNILRHAAARRCVIRLDEQDRLIRLSMRNDGVRPGRRRDGGDGQGLGNLTERVALLGGWLETEISGAEFAFSAFVPRAHRDRLTSV</sequence>
<dbReference type="Pfam" id="PF07730">
    <property type="entry name" value="HisKA_3"/>
    <property type="match status" value="1"/>
</dbReference>
<feature type="transmembrane region" description="Helical" evidence="4">
    <location>
        <begin position="67"/>
        <end position="91"/>
    </location>
</feature>
<evidence type="ECO:0000313" key="7">
    <source>
        <dbReference type="Proteomes" id="UP000546126"/>
    </source>
</evidence>
<evidence type="ECO:0000256" key="1">
    <source>
        <dbReference type="ARBA" id="ARBA00022679"/>
    </source>
</evidence>
<gene>
    <name evidence="6" type="ORF">HT134_41550</name>
</gene>
<dbReference type="GO" id="GO:0000155">
    <property type="term" value="F:phosphorelay sensor kinase activity"/>
    <property type="evidence" value="ECO:0007669"/>
    <property type="project" value="InterPro"/>
</dbReference>
<keyword evidence="7" id="KW-1185">Reference proteome</keyword>
<evidence type="ECO:0000256" key="3">
    <source>
        <dbReference type="ARBA" id="ARBA00023012"/>
    </source>
</evidence>
<organism evidence="6 7">
    <name type="scientific">Nonomuraea rhodomycinica</name>
    <dbReference type="NCBI Taxonomy" id="1712872"/>
    <lineage>
        <taxon>Bacteria</taxon>
        <taxon>Bacillati</taxon>
        <taxon>Actinomycetota</taxon>
        <taxon>Actinomycetes</taxon>
        <taxon>Streptosporangiales</taxon>
        <taxon>Streptosporangiaceae</taxon>
        <taxon>Nonomuraea</taxon>
    </lineage>
</organism>
<comment type="caution">
    <text evidence="6">The sequence shown here is derived from an EMBL/GenBank/DDBJ whole genome shotgun (WGS) entry which is preliminary data.</text>
</comment>
<dbReference type="EMBL" id="JABWGO010000017">
    <property type="protein sequence ID" value="NUW46557.1"/>
    <property type="molecule type" value="Genomic_DNA"/>
</dbReference>
<dbReference type="GO" id="GO:0046983">
    <property type="term" value="F:protein dimerization activity"/>
    <property type="evidence" value="ECO:0007669"/>
    <property type="project" value="InterPro"/>
</dbReference>
<feature type="transmembrane region" description="Helical" evidence="4">
    <location>
        <begin position="111"/>
        <end position="133"/>
    </location>
</feature>
<keyword evidence="4" id="KW-0812">Transmembrane</keyword>
<evidence type="ECO:0000313" key="6">
    <source>
        <dbReference type="EMBL" id="NUW46557.1"/>
    </source>
</evidence>
<keyword evidence="4" id="KW-1133">Transmembrane helix</keyword>
<feature type="transmembrane region" description="Helical" evidence="4">
    <location>
        <begin position="163"/>
        <end position="184"/>
    </location>
</feature>
<feature type="transmembrane region" description="Helical" evidence="4">
    <location>
        <begin position="140"/>
        <end position="157"/>
    </location>
</feature>
<keyword evidence="1" id="KW-0808">Transferase</keyword>
<keyword evidence="3" id="KW-0902">Two-component regulatory system</keyword>
<dbReference type="Proteomes" id="UP000546126">
    <property type="component" value="Unassembled WGS sequence"/>
</dbReference>
<dbReference type="InterPro" id="IPR011712">
    <property type="entry name" value="Sig_transdc_His_kin_sub3_dim/P"/>
</dbReference>
<dbReference type="AlphaFoldDB" id="A0A7Y6IY44"/>
<dbReference type="InterPro" id="IPR036890">
    <property type="entry name" value="HATPase_C_sf"/>
</dbReference>
<dbReference type="Gene3D" id="1.20.5.1930">
    <property type="match status" value="1"/>
</dbReference>
<dbReference type="CDD" id="cd16917">
    <property type="entry name" value="HATPase_UhpB-NarQ-NarX-like"/>
    <property type="match status" value="1"/>
</dbReference>
<keyword evidence="4" id="KW-0472">Membrane</keyword>